<dbReference type="GO" id="GO:0016020">
    <property type="term" value="C:membrane"/>
    <property type="evidence" value="ECO:0000318"/>
    <property type="project" value="GO_Central"/>
</dbReference>
<dbReference type="PANTHER" id="PTHR33748">
    <property type="entry name" value="PROTEIN CBG04600"/>
    <property type="match status" value="1"/>
</dbReference>
<reference evidence="2" key="1">
    <citation type="journal article" date="2008" name="Nat. Genet.">
        <title>The Pristionchus pacificus genome provides a unique perspective on nematode lifestyle and parasitism.</title>
        <authorList>
            <person name="Dieterich C."/>
            <person name="Clifton S.W."/>
            <person name="Schuster L.N."/>
            <person name="Chinwalla A."/>
            <person name="Delehaunty K."/>
            <person name="Dinkelacker I."/>
            <person name="Fulton L."/>
            <person name="Fulton R."/>
            <person name="Godfrey J."/>
            <person name="Minx P."/>
            <person name="Mitreva M."/>
            <person name="Roeseler W."/>
            <person name="Tian H."/>
            <person name="Witte H."/>
            <person name="Yang S.P."/>
            <person name="Wilson R.K."/>
            <person name="Sommer R.J."/>
        </authorList>
    </citation>
    <scope>NUCLEOTIDE SEQUENCE [LARGE SCALE GENOMIC DNA]</scope>
    <source>
        <strain evidence="2">PS312</strain>
    </source>
</reference>
<name>A0A2A6CZH7_PRIPA</name>
<proteinExistence type="predicted"/>
<reference evidence="1" key="2">
    <citation type="submission" date="2022-06" db="UniProtKB">
        <authorList>
            <consortium name="EnsemblMetazoa"/>
        </authorList>
    </citation>
    <scope>IDENTIFICATION</scope>
    <source>
        <strain evidence="1">PS312</strain>
    </source>
</reference>
<evidence type="ECO:0000313" key="2">
    <source>
        <dbReference type="Proteomes" id="UP000005239"/>
    </source>
</evidence>
<keyword evidence="2" id="KW-1185">Reference proteome</keyword>
<accession>A0A8R1UD82</accession>
<dbReference type="OrthoDB" id="5869822at2759"/>
<protein>
    <submittedName>
        <fullName evidence="1">Uncharacterized protein</fullName>
    </submittedName>
</protein>
<evidence type="ECO:0000313" key="1">
    <source>
        <dbReference type="EnsemblMetazoa" id="PPA18367.1"/>
    </source>
</evidence>
<dbReference type="PANTHER" id="PTHR33748:SF9">
    <property type="entry name" value="PROTEIN CBG04248"/>
    <property type="match status" value="1"/>
</dbReference>
<accession>A0A2A6CZH7</accession>
<dbReference type="AlphaFoldDB" id="A0A2A6CZH7"/>
<dbReference type="EnsemblMetazoa" id="PPA18367.1">
    <property type="protein sequence ID" value="PPA18367.1"/>
    <property type="gene ID" value="WBGene00107921"/>
</dbReference>
<dbReference type="Proteomes" id="UP000005239">
    <property type="component" value="Unassembled WGS sequence"/>
</dbReference>
<gene>
    <name evidence="1" type="primary">WBGene00107921</name>
</gene>
<organism evidence="1 2">
    <name type="scientific">Pristionchus pacificus</name>
    <name type="common">Parasitic nematode worm</name>
    <dbReference type="NCBI Taxonomy" id="54126"/>
    <lineage>
        <taxon>Eukaryota</taxon>
        <taxon>Metazoa</taxon>
        <taxon>Ecdysozoa</taxon>
        <taxon>Nematoda</taxon>
        <taxon>Chromadorea</taxon>
        <taxon>Rhabditida</taxon>
        <taxon>Rhabditina</taxon>
        <taxon>Diplogasteromorpha</taxon>
        <taxon>Diplogasteroidea</taxon>
        <taxon>Neodiplogasteridae</taxon>
        <taxon>Pristionchus</taxon>
    </lineage>
</organism>
<sequence length="330" mass="37165">MSYAAAAGFSQLLRHVFVLTTLLYEVTATIMEPQAPCHYDLPYTNTFPIFCQLNYHGANYLCDPAGLMSRTEVDLLADTVSSLNLSTAFCQPHCGTKKLRVAVVLENVASLHGLQTCSQSVPPLHTFSSRPPALVPAALEFARLLNDHWDDAAPADLLIVLIKSVLNPRLQSKLLLRSFHPSHIHRPIIVPYFTRRLSHLSRYSVGVFLNPRQSYLEALKETFAHAGKLITMKQLPIMMPKPTTIPRWVIYATLGLLATVIIAVRMANWVSRRMDRARKPKWCTASYKADSRFRAGFAGGMMIRNEQTRKSTMMFRSFNKRNGIPPAQRI</sequence>